<organism evidence="1 2">
    <name type="scientific">Nepenthes gracilis</name>
    <name type="common">Slender pitcher plant</name>
    <dbReference type="NCBI Taxonomy" id="150966"/>
    <lineage>
        <taxon>Eukaryota</taxon>
        <taxon>Viridiplantae</taxon>
        <taxon>Streptophyta</taxon>
        <taxon>Embryophyta</taxon>
        <taxon>Tracheophyta</taxon>
        <taxon>Spermatophyta</taxon>
        <taxon>Magnoliopsida</taxon>
        <taxon>eudicotyledons</taxon>
        <taxon>Gunneridae</taxon>
        <taxon>Pentapetalae</taxon>
        <taxon>Caryophyllales</taxon>
        <taxon>Nepenthaceae</taxon>
        <taxon>Nepenthes</taxon>
    </lineage>
</organism>
<keyword evidence="2" id="KW-1185">Reference proteome</keyword>
<evidence type="ECO:0000313" key="2">
    <source>
        <dbReference type="Proteomes" id="UP001279734"/>
    </source>
</evidence>
<dbReference type="Proteomes" id="UP001279734">
    <property type="component" value="Unassembled WGS sequence"/>
</dbReference>
<evidence type="ECO:0000313" key="1">
    <source>
        <dbReference type="EMBL" id="GMH12932.1"/>
    </source>
</evidence>
<proteinExistence type="predicted"/>
<comment type="caution">
    <text evidence="1">The sequence shown here is derived from an EMBL/GenBank/DDBJ whole genome shotgun (WGS) entry which is preliminary data.</text>
</comment>
<dbReference type="EMBL" id="BSYO01000012">
    <property type="protein sequence ID" value="GMH12932.1"/>
    <property type="molecule type" value="Genomic_DNA"/>
</dbReference>
<name>A0AAD3SLW2_NEPGR</name>
<reference evidence="1" key="1">
    <citation type="submission" date="2023-05" db="EMBL/GenBank/DDBJ databases">
        <title>Nepenthes gracilis genome sequencing.</title>
        <authorList>
            <person name="Fukushima K."/>
        </authorList>
    </citation>
    <scope>NUCLEOTIDE SEQUENCE</scope>
    <source>
        <strain evidence="1">SING2019-196</strain>
    </source>
</reference>
<sequence length="108" mass="12678">MRPDPPIANAMLVGWRNSCMDFDRFIFDDMKSGLLWSFFLMELFENLFVGAICTRISYLLQISWLPHLLLIFLKRAARGLILCSLLELEYRCPRNGGLTCLWWSEVQE</sequence>
<accession>A0AAD3SLW2</accession>
<dbReference type="AlphaFoldDB" id="A0AAD3SLW2"/>
<gene>
    <name evidence="1" type="ORF">Nepgr_014773</name>
</gene>
<protein>
    <submittedName>
        <fullName evidence="1">Uncharacterized protein</fullName>
    </submittedName>
</protein>